<organism evidence="1 2">
    <name type="scientific">Discina gigas</name>
    <dbReference type="NCBI Taxonomy" id="1032678"/>
    <lineage>
        <taxon>Eukaryota</taxon>
        <taxon>Fungi</taxon>
        <taxon>Dikarya</taxon>
        <taxon>Ascomycota</taxon>
        <taxon>Pezizomycotina</taxon>
        <taxon>Pezizomycetes</taxon>
        <taxon>Pezizales</taxon>
        <taxon>Discinaceae</taxon>
        <taxon>Discina</taxon>
    </lineage>
</organism>
<protein>
    <submittedName>
        <fullName evidence="1">Uncharacterized protein</fullName>
    </submittedName>
</protein>
<proteinExistence type="predicted"/>
<accession>A0ABR3GJY8</accession>
<evidence type="ECO:0000313" key="2">
    <source>
        <dbReference type="Proteomes" id="UP001447188"/>
    </source>
</evidence>
<gene>
    <name evidence="1" type="ORF">Q9L58_004871</name>
</gene>
<name>A0ABR3GJY8_9PEZI</name>
<sequence length="96" mass="10710">MKISAWHTLVRQQNTILPSQLFQRDGNKGAYSTNHEHFCSPSVGVPTHELFLGRWSHILACELRNGSSEVVMGTGRWEFVFVNVGALIVGVFGVRV</sequence>
<dbReference type="Proteomes" id="UP001447188">
    <property type="component" value="Unassembled WGS sequence"/>
</dbReference>
<evidence type="ECO:0000313" key="1">
    <source>
        <dbReference type="EMBL" id="KAL0636196.1"/>
    </source>
</evidence>
<comment type="caution">
    <text evidence="1">The sequence shown here is derived from an EMBL/GenBank/DDBJ whole genome shotgun (WGS) entry which is preliminary data.</text>
</comment>
<dbReference type="EMBL" id="JBBBZM010000055">
    <property type="protein sequence ID" value="KAL0636196.1"/>
    <property type="molecule type" value="Genomic_DNA"/>
</dbReference>
<keyword evidence="2" id="KW-1185">Reference proteome</keyword>
<reference evidence="1 2" key="1">
    <citation type="submission" date="2024-02" db="EMBL/GenBank/DDBJ databases">
        <title>Discinaceae phylogenomics.</title>
        <authorList>
            <person name="Dirks A.C."/>
            <person name="James T.Y."/>
        </authorList>
    </citation>
    <scope>NUCLEOTIDE SEQUENCE [LARGE SCALE GENOMIC DNA]</scope>
    <source>
        <strain evidence="1 2">ACD0624</strain>
    </source>
</reference>